<keyword evidence="5" id="KW-0687">Ribonucleoprotein</keyword>
<evidence type="ECO:0000256" key="7">
    <source>
        <dbReference type="ARBA" id="ARBA00035328"/>
    </source>
</evidence>
<dbReference type="AlphaFoldDB" id="A0AA39H6S1"/>
<sequence>MAKSKNHTNHNQNKKDHRNGIKRPRKQRFMSMKGVDAKFLRNLRFAKKGNKKQMEELMNRKLTADGRGQGDEKKFRSILVLLQQFCQKPSASLYDQIASLVDHLDTAMFRMHANNLAINRGQEAMEERLEEIREQKEAVYRNEVIALQRLNQAKKLRAHNAECISLVKRIKKLPARKKTQKQLDVVNAELDQLYVKQKKLEGKLKTRRDYLSVMKNVFSRFDQFNEDVKPTTSKKSKAQTTHESKEEKRERRHKNRDSEDHRERHRYEDRRDRRSHKSHSSKRKNADRYYERDSYYEYRYHK</sequence>
<accession>A0AA39H6S1</accession>
<dbReference type="GO" id="GO:0022625">
    <property type="term" value="C:cytosolic large ribosomal subunit"/>
    <property type="evidence" value="ECO:0007669"/>
    <property type="project" value="TreeGrafter"/>
</dbReference>
<comment type="caution">
    <text evidence="9">The sequence shown here is derived from an EMBL/GenBank/DDBJ whole genome shotgun (WGS) entry which is preliminary data.</text>
</comment>
<feature type="compositionally biased region" description="Basic and acidic residues" evidence="8">
    <location>
        <begin position="284"/>
        <end position="294"/>
    </location>
</feature>
<evidence type="ECO:0000256" key="8">
    <source>
        <dbReference type="SAM" id="MobiDB-lite"/>
    </source>
</evidence>
<organism evidence="9 10">
    <name type="scientific">Steinernema hermaphroditum</name>
    <dbReference type="NCBI Taxonomy" id="289476"/>
    <lineage>
        <taxon>Eukaryota</taxon>
        <taxon>Metazoa</taxon>
        <taxon>Ecdysozoa</taxon>
        <taxon>Nematoda</taxon>
        <taxon>Chromadorea</taxon>
        <taxon>Rhabditida</taxon>
        <taxon>Tylenchina</taxon>
        <taxon>Panagrolaimomorpha</taxon>
        <taxon>Strongyloidoidea</taxon>
        <taxon>Steinernematidae</taxon>
        <taxon>Steinernema</taxon>
    </lineage>
</organism>
<reference evidence="9" key="1">
    <citation type="submission" date="2023-06" db="EMBL/GenBank/DDBJ databases">
        <title>Genomic analysis of the entomopathogenic nematode Steinernema hermaphroditum.</title>
        <authorList>
            <person name="Schwarz E.M."/>
            <person name="Heppert J.K."/>
            <person name="Baniya A."/>
            <person name="Schwartz H.T."/>
            <person name="Tan C.-H."/>
            <person name="Antoshechkin I."/>
            <person name="Sternberg P.W."/>
            <person name="Goodrich-Blair H."/>
            <person name="Dillman A.R."/>
        </authorList>
    </citation>
    <scope>NUCLEOTIDE SEQUENCE</scope>
    <source>
        <strain evidence="9">PS9179</strain>
        <tissue evidence="9">Whole animal</tissue>
    </source>
</reference>
<dbReference type="Pfam" id="PF01779">
    <property type="entry name" value="Ribosomal_L29e"/>
    <property type="match status" value="1"/>
</dbReference>
<evidence type="ECO:0000256" key="3">
    <source>
        <dbReference type="ARBA" id="ARBA00022980"/>
    </source>
</evidence>
<dbReference type="Pfam" id="PF05615">
    <property type="entry name" value="THOC7"/>
    <property type="match status" value="1"/>
</dbReference>
<dbReference type="PANTHER" id="PTHR12884">
    <property type="entry name" value="60S RIBOSOMAL PROTEIN L29"/>
    <property type="match status" value="1"/>
</dbReference>
<keyword evidence="10" id="KW-1185">Reference proteome</keyword>
<evidence type="ECO:0000313" key="9">
    <source>
        <dbReference type="EMBL" id="KAK0399794.1"/>
    </source>
</evidence>
<comment type="similarity">
    <text evidence="2">Belongs to the eukaryotic ribosomal protein eL29 family.</text>
</comment>
<comment type="subcellular location">
    <subcellularLocation>
        <location evidence="1">Nucleus</location>
    </subcellularLocation>
</comment>
<dbReference type="Proteomes" id="UP001175271">
    <property type="component" value="Unassembled WGS sequence"/>
</dbReference>
<dbReference type="EMBL" id="JAUCMV010000005">
    <property type="protein sequence ID" value="KAK0399794.1"/>
    <property type="molecule type" value="Genomic_DNA"/>
</dbReference>
<evidence type="ECO:0000256" key="2">
    <source>
        <dbReference type="ARBA" id="ARBA00010247"/>
    </source>
</evidence>
<feature type="compositionally biased region" description="Basic residues" evidence="8">
    <location>
        <begin position="273"/>
        <end position="283"/>
    </location>
</feature>
<dbReference type="GO" id="GO:0002181">
    <property type="term" value="P:cytoplasmic translation"/>
    <property type="evidence" value="ECO:0007669"/>
    <property type="project" value="TreeGrafter"/>
</dbReference>
<evidence type="ECO:0000256" key="5">
    <source>
        <dbReference type="ARBA" id="ARBA00023274"/>
    </source>
</evidence>
<evidence type="ECO:0000256" key="6">
    <source>
        <dbReference type="ARBA" id="ARBA00035222"/>
    </source>
</evidence>
<proteinExistence type="inferred from homology"/>
<feature type="region of interest" description="Disordered" evidence="8">
    <location>
        <begin position="1"/>
        <end position="27"/>
    </location>
</feature>
<evidence type="ECO:0000256" key="4">
    <source>
        <dbReference type="ARBA" id="ARBA00023242"/>
    </source>
</evidence>
<name>A0AA39H6S1_9BILA</name>
<feature type="compositionally biased region" description="Basic residues" evidence="8">
    <location>
        <begin position="15"/>
        <end position="27"/>
    </location>
</feature>
<feature type="compositionally biased region" description="Basic and acidic residues" evidence="8">
    <location>
        <begin position="256"/>
        <end position="272"/>
    </location>
</feature>
<dbReference type="GO" id="GO:0000445">
    <property type="term" value="C:THO complex part of transcription export complex"/>
    <property type="evidence" value="ECO:0007669"/>
    <property type="project" value="InterPro"/>
</dbReference>
<gene>
    <name evidence="9" type="ORF">QR680_003216</name>
</gene>
<keyword evidence="3" id="KW-0689">Ribosomal protein</keyword>
<evidence type="ECO:0000313" key="10">
    <source>
        <dbReference type="Proteomes" id="UP001175271"/>
    </source>
</evidence>
<dbReference type="GO" id="GO:0003735">
    <property type="term" value="F:structural constituent of ribosome"/>
    <property type="evidence" value="ECO:0007669"/>
    <property type="project" value="InterPro"/>
</dbReference>
<dbReference type="InterPro" id="IPR008501">
    <property type="entry name" value="THOC7/Mft1"/>
</dbReference>
<protein>
    <recommendedName>
        <fullName evidence="6">Large ribosomal subunit protein eL29</fullName>
    </recommendedName>
    <alternativeName>
        <fullName evidence="7">60S ribosomal protein L29</fullName>
    </alternativeName>
</protein>
<dbReference type="Gene3D" id="6.10.140.1730">
    <property type="match status" value="1"/>
</dbReference>
<dbReference type="PANTHER" id="PTHR12884:SF0">
    <property type="entry name" value="60S RIBOSOMAL PROTEIN L29"/>
    <property type="match status" value="1"/>
</dbReference>
<dbReference type="InterPro" id="IPR002673">
    <property type="entry name" value="Ribosomal_eL29"/>
</dbReference>
<feature type="region of interest" description="Disordered" evidence="8">
    <location>
        <begin position="227"/>
        <end position="294"/>
    </location>
</feature>
<dbReference type="GO" id="GO:0006397">
    <property type="term" value="P:mRNA processing"/>
    <property type="evidence" value="ECO:0007669"/>
    <property type="project" value="InterPro"/>
</dbReference>
<keyword evidence="4" id="KW-0539">Nucleus</keyword>
<evidence type="ECO:0000256" key="1">
    <source>
        <dbReference type="ARBA" id="ARBA00004123"/>
    </source>
</evidence>
<feature type="compositionally biased region" description="Basic and acidic residues" evidence="8">
    <location>
        <begin position="240"/>
        <end position="249"/>
    </location>
</feature>